<proteinExistence type="inferred from homology"/>
<evidence type="ECO:0000256" key="1">
    <source>
        <dbReference type="ARBA" id="ARBA00006484"/>
    </source>
</evidence>
<feature type="non-terminal residue" evidence="3">
    <location>
        <position position="1"/>
    </location>
</feature>
<gene>
    <name evidence="3" type="ORF">FKW44_019202</name>
</gene>
<reference evidence="4" key="1">
    <citation type="submission" date="2021-01" db="EMBL/GenBank/DDBJ databases">
        <title>Caligus Genome Assembly.</title>
        <authorList>
            <person name="Gallardo-Escarate C."/>
        </authorList>
    </citation>
    <scope>NUCLEOTIDE SEQUENCE [LARGE SCALE GENOMIC DNA]</scope>
</reference>
<evidence type="ECO:0000256" key="2">
    <source>
        <dbReference type="ARBA" id="ARBA00023002"/>
    </source>
</evidence>
<sequence>TNITILVSNAAIAHSKPFLKHTHREIESLFQVNVLSHFYLLKELLPKFIEANKGHILTIGSVAGSIEPLTYSPFEDSRSLSSWNYESNTQDRRQMTTAHPYAFKTSLFPKPKNKFESLIPILTSKEVARRTIEAMRRDEEVVMMPAFTSLAANTQKLLPTPVRLALFDYLDCGVHEAIE</sequence>
<dbReference type="InterPro" id="IPR002347">
    <property type="entry name" value="SDR_fam"/>
</dbReference>
<accession>A0A7T8JY02</accession>
<evidence type="ECO:0000313" key="3">
    <source>
        <dbReference type="EMBL" id="QQP38589.1"/>
    </source>
</evidence>
<dbReference type="Gene3D" id="3.40.50.720">
    <property type="entry name" value="NAD(P)-binding Rossmann-like Domain"/>
    <property type="match status" value="1"/>
</dbReference>
<dbReference type="AlphaFoldDB" id="A0A7T8JY02"/>
<keyword evidence="2" id="KW-0560">Oxidoreductase</keyword>
<name>A0A7T8JY02_CALRO</name>
<dbReference type="OrthoDB" id="5840532at2759"/>
<comment type="similarity">
    <text evidence="1">Belongs to the short-chain dehydrogenases/reductases (SDR) family.</text>
</comment>
<protein>
    <submittedName>
        <fullName evidence="3">Epidermal retinal dehydrogenase 2</fullName>
    </submittedName>
</protein>
<dbReference type="SUPFAM" id="SSF51735">
    <property type="entry name" value="NAD(P)-binding Rossmann-fold domains"/>
    <property type="match status" value="1"/>
</dbReference>
<evidence type="ECO:0000313" key="4">
    <source>
        <dbReference type="Proteomes" id="UP000595437"/>
    </source>
</evidence>
<dbReference type="GO" id="GO:0005811">
    <property type="term" value="C:lipid droplet"/>
    <property type="evidence" value="ECO:0007669"/>
    <property type="project" value="TreeGrafter"/>
</dbReference>
<dbReference type="EMBL" id="CP045902">
    <property type="protein sequence ID" value="QQP38589.1"/>
    <property type="molecule type" value="Genomic_DNA"/>
</dbReference>
<dbReference type="PANTHER" id="PTHR24322:SF736">
    <property type="entry name" value="RETINOL DEHYDROGENASE 10"/>
    <property type="match status" value="1"/>
</dbReference>
<organism evidence="3 4">
    <name type="scientific">Caligus rogercresseyi</name>
    <name type="common">Sea louse</name>
    <dbReference type="NCBI Taxonomy" id="217165"/>
    <lineage>
        <taxon>Eukaryota</taxon>
        <taxon>Metazoa</taxon>
        <taxon>Ecdysozoa</taxon>
        <taxon>Arthropoda</taxon>
        <taxon>Crustacea</taxon>
        <taxon>Multicrustacea</taxon>
        <taxon>Hexanauplia</taxon>
        <taxon>Copepoda</taxon>
        <taxon>Siphonostomatoida</taxon>
        <taxon>Caligidae</taxon>
        <taxon>Caligus</taxon>
    </lineage>
</organism>
<dbReference type="GO" id="GO:0016616">
    <property type="term" value="F:oxidoreductase activity, acting on the CH-OH group of donors, NAD or NADP as acceptor"/>
    <property type="evidence" value="ECO:0007669"/>
    <property type="project" value="TreeGrafter"/>
</dbReference>
<dbReference type="PANTHER" id="PTHR24322">
    <property type="entry name" value="PKSB"/>
    <property type="match status" value="1"/>
</dbReference>
<dbReference type="Proteomes" id="UP000595437">
    <property type="component" value="Chromosome 13"/>
</dbReference>
<dbReference type="InterPro" id="IPR036291">
    <property type="entry name" value="NAD(P)-bd_dom_sf"/>
</dbReference>
<keyword evidence="4" id="KW-1185">Reference proteome</keyword>
<dbReference type="Pfam" id="PF00106">
    <property type="entry name" value="adh_short"/>
    <property type="match status" value="1"/>
</dbReference>